<dbReference type="STRING" id="1123029.SAMN02745172_04336"/>
<dbReference type="NCBIfam" id="TIGR02601">
    <property type="entry name" value="autotrns_rpt"/>
    <property type="match status" value="2"/>
</dbReference>
<feature type="compositionally biased region" description="Gly residues" evidence="2">
    <location>
        <begin position="110"/>
        <end position="123"/>
    </location>
</feature>
<feature type="compositionally biased region" description="Polar residues" evidence="2">
    <location>
        <begin position="9"/>
        <end position="18"/>
    </location>
</feature>
<evidence type="ECO:0000256" key="2">
    <source>
        <dbReference type="SAM" id="MobiDB-lite"/>
    </source>
</evidence>
<gene>
    <name evidence="4" type="ORF">SAMN02745172_04336</name>
</gene>
<sequence length="793" mass="74649">MERLGFENGSLSSANTGLPPSASPMGKSRKARRIGHHRLLLTSALVPVLAVSGLVIGATPSHADGGRGGQYTSGGPPINGGAGGTSNATTAGGAGGDGTYAPYWSGGGGGGAGATGGAGGKSEGGTSAAGGASAGQDGADAPDMSSGSGGGGGGGAHGYVGSTAPTAAVQGGKGGDGGSSSSNGSGGGGGAGGYGAVITGSGPLTILYNVVGGNGGAGGSSSGSGFSAGAGGQGGYGILTTTATTLTIGSGVVVVGGNGVAGGTGAGGGVGIAGSDLNLILQSGAIVSGGVSSSSVQADAIQLTGGTSVLELEGNGSMSLSTPSYASIIGNVVGATGGASNTLKFSGSGGLFNLANLGNNNSTYKFQNFTGYDVSTTGTWSFYNNSQSGLQVPWVVSAGTLRIGRDGDSASYTIPGTVRVKNGGTLAGSPTGSAGGGTNGYVVVESGGHLKATQYAGSYSINVNGELALASGAILDVTLGAPNNTYAIFNTTSNLTLNGTLNVSSGTSFGVGDYLIIGYSGVLSGSGLVVGSMPSGYDATISTMTANKVLLTVTVAQPLYWNGTTTSGSGPVAGGDGTWTASQSQLNWTNAAGTSHVASNSSKVAAFAGTAGTVTVDTTNGAVGATGLTFISSGYVVAGDDLTLANGSATPAVNVDGAGTTATISSSISGSDGLEKTGAGTLVLSGANTYTGGTTVTDGTLQLGDATGVGSVVGNIVDNAALVFANPTAQTFAGVVSGSGTVTKQGAGTLTLTANNTYTGTTTISAGTLQIRDGGSTGSVAGAIVNNAALVLN</sequence>
<feature type="compositionally biased region" description="Gly residues" evidence="2">
    <location>
        <begin position="171"/>
        <end position="186"/>
    </location>
</feature>
<evidence type="ECO:0000313" key="5">
    <source>
        <dbReference type="Proteomes" id="UP000186406"/>
    </source>
</evidence>
<dbReference type="Pfam" id="PF12951">
    <property type="entry name" value="PATR"/>
    <property type="match status" value="2"/>
</dbReference>
<protein>
    <submittedName>
        <fullName evidence="4">Autotransporter-associated beta strand repeat-containing protein</fullName>
    </submittedName>
</protein>
<keyword evidence="3" id="KW-0812">Transmembrane</keyword>
<feature type="region of interest" description="Disordered" evidence="2">
    <location>
        <begin position="110"/>
        <end position="186"/>
    </location>
</feature>
<name>A0A1M7ZRZ8_9HYPH</name>
<feature type="region of interest" description="Disordered" evidence="2">
    <location>
        <begin position="1"/>
        <end position="31"/>
    </location>
</feature>
<dbReference type="EMBL" id="FRXO01000016">
    <property type="protein sequence ID" value="SHO67655.1"/>
    <property type="molecule type" value="Genomic_DNA"/>
</dbReference>
<feature type="non-terminal residue" evidence="4">
    <location>
        <position position="793"/>
    </location>
</feature>
<feature type="compositionally biased region" description="Low complexity" evidence="2">
    <location>
        <begin position="124"/>
        <end position="141"/>
    </location>
</feature>
<evidence type="ECO:0000256" key="1">
    <source>
        <dbReference type="ARBA" id="ARBA00022729"/>
    </source>
</evidence>
<feature type="transmembrane region" description="Helical" evidence="3">
    <location>
        <begin position="39"/>
        <end position="58"/>
    </location>
</feature>
<keyword evidence="5" id="KW-1185">Reference proteome</keyword>
<organism evidence="4 5">
    <name type="scientific">Pseudoxanthobacter soli DSM 19599</name>
    <dbReference type="NCBI Taxonomy" id="1123029"/>
    <lineage>
        <taxon>Bacteria</taxon>
        <taxon>Pseudomonadati</taxon>
        <taxon>Pseudomonadota</taxon>
        <taxon>Alphaproteobacteria</taxon>
        <taxon>Hyphomicrobiales</taxon>
        <taxon>Segnochrobactraceae</taxon>
        <taxon>Pseudoxanthobacter</taxon>
    </lineage>
</organism>
<accession>A0A1M7ZRZ8</accession>
<proteinExistence type="predicted"/>
<dbReference type="AlphaFoldDB" id="A0A1M7ZRZ8"/>
<feature type="region of interest" description="Disordered" evidence="2">
    <location>
        <begin position="60"/>
        <end position="90"/>
    </location>
</feature>
<keyword evidence="1" id="KW-0732">Signal</keyword>
<dbReference type="InterPro" id="IPR011050">
    <property type="entry name" value="Pectin_lyase_fold/virulence"/>
</dbReference>
<feature type="compositionally biased region" description="Gly residues" evidence="2">
    <location>
        <begin position="66"/>
        <end position="84"/>
    </location>
</feature>
<dbReference type="Proteomes" id="UP000186406">
    <property type="component" value="Unassembled WGS sequence"/>
</dbReference>
<evidence type="ECO:0000256" key="3">
    <source>
        <dbReference type="SAM" id="Phobius"/>
    </source>
</evidence>
<dbReference type="SUPFAM" id="SSF51126">
    <property type="entry name" value="Pectin lyase-like"/>
    <property type="match status" value="1"/>
</dbReference>
<evidence type="ECO:0000313" key="4">
    <source>
        <dbReference type="EMBL" id="SHO67655.1"/>
    </source>
</evidence>
<keyword evidence="3" id="KW-0472">Membrane</keyword>
<feature type="compositionally biased region" description="Gly residues" evidence="2">
    <location>
        <begin position="147"/>
        <end position="158"/>
    </location>
</feature>
<keyword evidence="3" id="KW-1133">Transmembrane helix</keyword>
<reference evidence="4 5" key="1">
    <citation type="submission" date="2016-12" db="EMBL/GenBank/DDBJ databases">
        <authorList>
            <person name="Song W.-J."/>
            <person name="Kurnit D.M."/>
        </authorList>
    </citation>
    <scope>NUCLEOTIDE SEQUENCE [LARGE SCALE GENOMIC DNA]</scope>
    <source>
        <strain evidence="4 5">DSM 19599</strain>
    </source>
</reference>
<dbReference type="InterPro" id="IPR013425">
    <property type="entry name" value="Autotrns_rpt"/>
</dbReference>